<protein>
    <submittedName>
        <fullName evidence="1">Uncharacterized protein</fullName>
    </submittedName>
</protein>
<organism evidence="1">
    <name type="scientific">uncultured Pyrinomonadaceae bacterium</name>
    <dbReference type="NCBI Taxonomy" id="2283094"/>
    <lineage>
        <taxon>Bacteria</taxon>
        <taxon>Pseudomonadati</taxon>
        <taxon>Acidobacteriota</taxon>
        <taxon>Blastocatellia</taxon>
        <taxon>Blastocatellales</taxon>
        <taxon>Pyrinomonadaceae</taxon>
        <taxon>environmental samples</taxon>
    </lineage>
</organism>
<proteinExistence type="predicted"/>
<gene>
    <name evidence="1" type="ORF">AVDCRST_MAG74-2457</name>
</gene>
<sequence length="37" mass="4512">MEILVFREVKLCVEHSFIYRLRCWLSGLVHLLFLSFI</sequence>
<accession>A0A6J4PG87</accession>
<evidence type="ECO:0000313" key="1">
    <source>
        <dbReference type="EMBL" id="CAA9413584.1"/>
    </source>
</evidence>
<reference evidence="1" key="1">
    <citation type="submission" date="2020-02" db="EMBL/GenBank/DDBJ databases">
        <authorList>
            <person name="Meier V. D."/>
        </authorList>
    </citation>
    <scope>NUCLEOTIDE SEQUENCE</scope>
    <source>
        <strain evidence="1">AVDCRST_MAG74</strain>
    </source>
</reference>
<dbReference type="EMBL" id="CADCUR010000225">
    <property type="protein sequence ID" value="CAA9413584.1"/>
    <property type="molecule type" value="Genomic_DNA"/>
</dbReference>
<dbReference type="AlphaFoldDB" id="A0A6J4PG87"/>
<name>A0A6J4PG87_9BACT</name>